<comment type="caution">
    <text evidence="12">The sequence shown here is derived from an EMBL/GenBank/DDBJ whole genome shotgun (WGS) entry which is preliminary data.</text>
</comment>
<gene>
    <name evidence="10 12" type="primary">ffh</name>
    <name evidence="12" type="ORF">MESMUL_04050</name>
</gene>
<dbReference type="InterPro" id="IPR027417">
    <property type="entry name" value="P-loop_NTPase"/>
</dbReference>
<evidence type="ECO:0000256" key="1">
    <source>
        <dbReference type="ARBA" id="ARBA00005450"/>
    </source>
</evidence>
<dbReference type="Pfam" id="PF02978">
    <property type="entry name" value="SRP_SPB"/>
    <property type="match status" value="1"/>
</dbReference>
<keyword evidence="5 10" id="KW-0694">RNA-binding</keyword>
<evidence type="ECO:0000256" key="6">
    <source>
        <dbReference type="ARBA" id="ARBA00023134"/>
    </source>
</evidence>
<dbReference type="Gene3D" id="3.40.50.300">
    <property type="entry name" value="P-loop containing nucleotide triphosphate hydrolases"/>
    <property type="match status" value="1"/>
</dbReference>
<dbReference type="InterPro" id="IPR003593">
    <property type="entry name" value="AAA+_ATPase"/>
</dbReference>
<keyword evidence="7 10" id="KW-0733">Signal recognition particle</keyword>
<evidence type="ECO:0000313" key="12">
    <source>
        <dbReference type="EMBL" id="GBO93051.1"/>
    </source>
</evidence>
<dbReference type="InterPro" id="IPR000897">
    <property type="entry name" value="SRP54_GTPase_dom"/>
</dbReference>
<dbReference type="Gene3D" id="1.20.120.140">
    <property type="entry name" value="Signal recognition particle SRP54, nucleotide-binding domain"/>
    <property type="match status" value="1"/>
</dbReference>
<dbReference type="OrthoDB" id="9804720at2"/>
<dbReference type="GO" id="GO:0005525">
    <property type="term" value="F:GTP binding"/>
    <property type="evidence" value="ECO:0007669"/>
    <property type="project" value="UniProtKB-UniRule"/>
</dbReference>
<dbReference type="GO" id="GO:0003924">
    <property type="term" value="F:GTPase activity"/>
    <property type="evidence" value="ECO:0007669"/>
    <property type="project" value="UniProtKB-UniRule"/>
</dbReference>
<keyword evidence="13" id="KW-1185">Reference proteome</keyword>
<organism evidence="12 13">
    <name type="scientific">Mesosutterella multiformis</name>
    <dbReference type="NCBI Taxonomy" id="2259133"/>
    <lineage>
        <taxon>Bacteria</taxon>
        <taxon>Pseudomonadati</taxon>
        <taxon>Pseudomonadota</taxon>
        <taxon>Betaproteobacteria</taxon>
        <taxon>Burkholderiales</taxon>
        <taxon>Sutterellaceae</taxon>
        <taxon>Mesosutterella</taxon>
    </lineage>
</organism>
<feature type="domain" description="SRP54-type proteins GTP-binding" evidence="11">
    <location>
        <begin position="273"/>
        <end position="286"/>
    </location>
</feature>
<dbReference type="GO" id="GO:0048500">
    <property type="term" value="C:signal recognition particle"/>
    <property type="evidence" value="ECO:0007669"/>
    <property type="project" value="UniProtKB-UniRule"/>
</dbReference>
<evidence type="ECO:0000259" key="11">
    <source>
        <dbReference type="PROSITE" id="PS00300"/>
    </source>
</evidence>
<comment type="catalytic activity">
    <reaction evidence="9 10">
        <text>GTP + H2O = GDP + phosphate + H(+)</text>
        <dbReference type="Rhea" id="RHEA:19669"/>
        <dbReference type="ChEBI" id="CHEBI:15377"/>
        <dbReference type="ChEBI" id="CHEBI:15378"/>
        <dbReference type="ChEBI" id="CHEBI:37565"/>
        <dbReference type="ChEBI" id="CHEBI:43474"/>
        <dbReference type="ChEBI" id="CHEBI:58189"/>
        <dbReference type="EC" id="3.6.5.4"/>
    </reaction>
</comment>
<dbReference type="EMBL" id="BGZJ01000001">
    <property type="protein sequence ID" value="GBO93051.1"/>
    <property type="molecule type" value="Genomic_DNA"/>
</dbReference>
<dbReference type="InterPro" id="IPR004780">
    <property type="entry name" value="SRP"/>
</dbReference>
<evidence type="ECO:0000256" key="5">
    <source>
        <dbReference type="ARBA" id="ARBA00022884"/>
    </source>
</evidence>
<comment type="domain">
    <text evidence="10">Composed of three domains: the N-terminal N domain, which is responsible for interactions with the ribosome, the central G domain, which binds GTP, and the C-terminal M domain, which binds the RNA and the signal sequence of the RNC.</text>
</comment>
<dbReference type="SMART" id="SM00963">
    <property type="entry name" value="SRP54_N"/>
    <property type="match status" value="1"/>
</dbReference>
<feature type="binding site" evidence="10">
    <location>
        <begin position="194"/>
        <end position="198"/>
    </location>
    <ligand>
        <name>GTP</name>
        <dbReference type="ChEBI" id="CHEBI:37565"/>
    </ligand>
</feature>
<evidence type="ECO:0000256" key="2">
    <source>
        <dbReference type="ARBA" id="ARBA00022490"/>
    </source>
</evidence>
<evidence type="ECO:0000313" key="13">
    <source>
        <dbReference type="Proteomes" id="UP000266091"/>
    </source>
</evidence>
<dbReference type="NCBIfam" id="TIGR00959">
    <property type="entry name" value="ffh"/>
    <property type="match status" value="1"/>
</dbReference>
<accession>A0A388SC56</accession>
<name>A0A388SC56_9BURK</name>
<accession>A0A401LKV3</accession>
<evidence type="ECO:0000256" key="4">
    <source>
        <dbReference type="ARBA" id="ARBA00022801"/>
    </source>
</evidence>
<evidence type="ECO:0000256" key="10">
    <source>
        <dbReference type="HAMAP-Rule" id="MF_00306"/>
    </source>
</evidence>
<keyword evidence="6 10" id="KW-0342">GTP-binding</keyword>
<feature type="binding site" evidence="10">
    <location>
        <begin position="111"/>
        <end position="118"/>
    </location>
    <ligand>
        <name>GTP</name>
        <dbReference type="ChEBI" id="CHEBI:37565"/>
    </ligand>
</feature>
<comment type="function">
    <text evidence="10">Involved in targeting and insertion of nascent membrane proteins into the cytoplasmic membrane. Binds to the hydrophobic signal sequence of the ribosome-nascent chain (RNC) as it emerges from the ribosomes. The SRP-RNC complex is then targeted to the cytoplasmic membrane where it interacts with the SRP receptor FtsY. Interaction with FtsY leads to the transfer of the RNC complex to the Sec translocase for insertion into the membrane, the hydrolysis of GTP by both Ffh and FtsY, and the dissociation of the SRP-FtsY complex into the individual components.</text>
</comment>
<comment type="similarity">
    <text evidence="1 10">Belongs to the GTP-binding SRP family. SRP54 subfamily.</text>
</comment>
<proteinExistence type="inferred from homology"/>
<keyword evidence="8 10" id="KW-0687">Ribonucleoprotein</keyword>
<dbReference type="GO" id="GO:0008312">
    <property type="term" value="F:7S RNA binding"/>
    <property type="evidence" value="ECO:0007669"/>
    <property type="project" value="InterPro"/>
</dbReference>
<dbReference type="InterPro" id="IPR004125">
    <property type="entry name" value="Signal_recog_particle_SRP54_M"/>
</dbReference>
<evidence type="ECO:0000256" key="3">
    <source>
        <dbReference type="ARBA" id="ARBA00022741"/>
    </source>
</evidence>
<dbReference type="GO" id="GO:0006614">
    <property type="term" value="P:SRP-dependent cotranslational protein targeting to membrane"/>
    <property type="evidence" value="ECO:0007669"/>
    <property type="project" value="InterPro"/>
</dbReference>
<dbReference type="InterPro" id="IPR013822">
    <property type="entry name" value="Signal_recog_particl_SRP54_hlx"/>
</dbReference>
<dbReference type="CDD" id="cd18539">
    <property type="entry name" value="SRP_G"/>
    <property type="match status" value="1"/>
</dbReference>
<dbReference type="PROSITE" id="PS00300">
    <property type="entry name" value="SRP54"/>
    <property type="match status" value="1"/>
</dbReference>
<dbReference type="SUPFAM" id="SSF47446">
    <property type="entry name" value="Signal peptide-binding domain"/>
    <property type="match status" value="1"/>
</dbReference>
<dbReference type="InterPro" id="IPR036225">
    <property type="entry name" value="SRP/SRP_N"/>
</dbReference>
<evidence type="ECO:0000256" key="7">
    <source>
        <dbReference type="ARBA" id="ARBA00023135"/>
    </source>
</evidence>
<protein>
    <recommendedName>
        <fullName evidence="10">Signal recognition particle protein</fullName>
        <ecNumber evidence="10">3.6.5.4</ecNumber>
    </recommendedName>
    <alternativeName>
        <fullName evidence="10">Fifty-four homolog</fullName>
    </alternativeName>
</protein>
<dbReference type="Proteomes" id="UP000266091">
    <property type="component" value="Unassembled WGS sequence"/>
</dbReference>
<dbReference type="PANTHER" id="PTHR11564">
    <property type="entry name" value="SIGNAL RECOGNITION PARTICLE 54K PROTEIN SRP54"/>
    <property type="match status" value="1"/>
</dbReference>
<dbReference type="AlphaFoldDB" id="A0A388SC56"/>
<sequence>MLDTLTQRLAKVVKTMRGQARITEENSKEMLREVRLALLEADVALPVVRELTNRIKEKALGEEVVGSLNPGQVLVSIVQRELTAVIGGDLPEKEREINLACTPPAIILLAGLQGAGKTTTAGKLARWLIRNQKKKVLTVSADVYRPAAIEQLKTVSEQAGAEFFPSTTDQKPLDIAAAALDYAKRHFFDVLIVDTAGRLSIDERMMQEASDLSAFLKPIETFFVVDAMVGQDAINTAKVFNDRLPLTGIILTKVDGDSRGGAALSVRQVTGKPIKFIGTGEKLDGFDTFNPEAMASRILGMGDIVALVRDVTSNIDAEKAKKIADRVRKSGRLDLNDFREQMIQMRGMGSMSSLIDKLPAAMQEAAAKQNVSDADADRMIRRTIGIIDSMTPAERHHPELIKASRKRRIAAGAGLPVQEVNKLLKQYDQMTEVMKRMKKGGLSKLLRMAGGRFPGMGGGFPGFGGGRPF</sequence>
<keyword evidence="2 10" id="KW-0963">Cytoplasm</keyword>
<dbReference type="SUPFAM" id="SSF52540">
    <property type="entry name" value="P-loop containing nucleoside triphosphate hydrolases"/>
    <property type="match status" value="1"/>
</dbReference>
<dbReference type="PANTHER" id="PTHR11564:SF5">
    <property type="entry name" value="SIGNAL RECOGNITION PARTICLE SUBUNIT SRP54"/>
    <property type="match status" value="1"/>
</dbReference>
<feature type="binding site" evidence="10">
    <location>
        <begin position="252"/>
        <end position="255"/>
    </location>
    <ligand>
        <name>GTP</name>
        <dbReference type="ChEBI" id="CHEBI:37565"/>
    </ligand>
</feature>
<keyword evidence="4 10" id="KW-0378">Hydrolase</keyword>
<dbReference type="Pfam" id="PF00448">
    <property type="entry name" value="SRP54"/>
    <property type="match status" value="1"/>
</dbReference>
<dbReference type="HAMAP" id="MF_00306">
    <property type="entry name" value="SRP54"/>
    <property type="match status" value="1"/>
</dbReference>
<dbReference type="Pfam" id="PF02881">
    <property type="entry name" value="SRP54_N"/>
    <property type="match status" value="1"/>
</dbReference>
<evidence type="ECO:0000256" key="9">
    <source>
        <dbReference type="ARBA" id="ARBA00048027"/>
    </source>
</evidence>
<dbReference type="EC" id="3.6.5.4" evidence="10"/>
<dbReference type="RefSeq" id="WP_116269518.1">
    <property type="nucleotide sequence ID" value="NZ_BGZJ01000001.1"/>
</dbReference>
<dbReference type="InterPro" id="IPR042101">
    <property type="entry name" value="SRP54_N_sf"/>
</dbReference>
<dbReference type="InterPro" id="IPR022941">
    <property type="entry name" value="SRP54"/>
</dbReference>
<reference evidence="12 13" key="1">
    <citation type="journal article" date="2018" name="Int. J. Syst. Evol. Microbiol.">
        <title>Mesosutterella multiformis gen. nov., sp. nov., a member of the family Sutterellaceae and Sutterella megalosphaeroides sp. nov., isolated from human faeces.</title>
        <authorList>
            <person name="Sakamoto M."/>
            <person name="Ikeyama N."/>
            <person name="Kunihiro T."/>
            <person name="Iino T."/>
            <person name="Yuki M."/>
            <person name="Ohkuma M."/>
        </authorList>
    </citation>
    <scope>NUCLEOTIDE SEQUENCE [LARGE SCALE GENOMIC DNA]</scope>
    <source>
        <strain evidence="12 13">4NBBH2</strain>
    </source>
</reference>
<dbReference type="Gene3D" id="1.10.260.30">
    <property type="entry name" value="Signal recognition particle, SRP54 subunit, M-domain"/>
    <property type="match status" value="1"/>
</dbReference>
<keyword evidence="3 10" id="KW-0547">Nucleotide-binding</keyword>
<dbReference type="FunFam" id="3.40.50.300:FF:000022">
    <property type="entry name" value="Signal recognition particle 54 kDa subunit"/>
    <property type="match status" value="1"/>
</dbReference>
<comment type="subunit">
    <text evidence="10">Part of the signal recognition particle protein translocation system, which is composed of SRP and FtsY. SRP is a ribonucleoprotein composed of Ffh and a 4.5S RNA molecule.</text>
</comment>
<dbReference type="InterPro" id="IPR036891">
    <property type="entry name" value="Signal_recog_part_SRP54_M_sf"/>
</dbReference>
<dbReference type="SMART" id="SM00382">
    <property type="entry name" value="AAA"/>
    <property type="match status" value="1"/>
</dbReference>
<dbReference type="SUPFAM" id="SSF47364">
    <property type="entry name" value="Domain of the SRP/SRP receptor G-proteins"/>
    <property type="match status" value="1"/>
</dbReference>
<evidence type="ECO:0000256" key="8">
    <source>
        <dbReference type="ARBA" id="ARBA00023274"/>
    </source>
</evidence>
<comment type="subcellular location">
    <subcellularLocation>
        <location evidence="10">Cytoplasm</location>
    </subcellularLocation>
    <text evidence="10">The SRP-RNC complex is targeted to the cytoplasmic membrane.</text>
</comment>
<dbReference type="SMART" id="SM00962">
    <property type="entry name" value="SRP54"/>
    <property type="match status" value="1"/>
</dbReference>